<evidence type="ECO:0000256" key="4">
    <source>
        <dbReference type="ARBA" id="ARBA00022927"/>
    </source>
</evidence>
<feature type="compositionally biased region" description="Low complexity" evidence="8">
    <location>
        <begin position="85"/>
        <end position="102"/>
    </location>
</feature>
<keyword evidence="6" id="KW-0811">Translocation</keyword>
<evidence type="ECO:0000256" key="7">
    <source>
        <dbReference type="ARBA" id="ARBA00023136"/>
    </source>
</evidence>
<evidence type="ECO:0000256" key="5">
    <source>
        <dbReference type="ARBA" id="ARBA00022989"/>
    </source>
</evidence>
<dbReference type="Gene3D" id="1.20.5.3310">
    <property type="match status" value="1"/>
</dbReference>
<evidence type="ECO:0000256" key="8">
    <source>
        <dbReference type="SAM" id="MobiDB-lite"/>
    </source>
</evidence>
<dbReference type="InterPro" id="IPR003369">
    <property type="entry name" value="TatA/B/E"/>
</dbReference>
<reference evidence="9 10" key="1">
    <citation type="submission" date="2019-01" db="EMBL/GenBank/DDBJ databases">
        <title>Genome sequencing of strain DFW100M-13.</title>
        <authorList>
            <person name="Heo J."/>
            <person name="Kim S.-J."/>
            <person name="Kim J.-S."/>
            <person name="Hong S.-B."/>
            <person name="Kwon S.-W."/>
        </authorList>
    </citation>
    <scope>NUCLEOTIDE SEQUENCE [LARGE SCALE GENOMIC DNA]</scope>
    <source>
        <strain evidence="9 10">DFW100M-13</strain>
    </source>
</reference>
<keyword evidence="5" id="KW-1133">Transmembrane helix</keyword>
<name>A0A4V0YDK4_9MICO</name>
<dbReference type="KEGG" id="mprt:ET475_14170"/>
<dbReference type="AlphaFoldDB" id="A0A4V0YDK4"/>
<keyword evidence="3" id="KW-0812">Transmembrane</keyword>
<evidence type="ECO:0000313" key="10">
    <source>
        <dbReference type="Proteomes" id="UP000293995"/>
    </source>
</evidence>
<evidence type="ECO:0000256" key="3">
    <source>
        <dbReference type="ARBA" id="ARBA00022692"/>
    </source>
</evidence>
<accession>A0A4V0YDK4</accession>
<comment type="subcellular location">
    <subcellularLocation>
        <location evidence="1">Membrane</location>
        <topology evidence="1">Single-pass membrane protein</topology>
    </subcellularLocation>
</comment>
<organism evidence="9 10">
    <name type="scientific">Microbacterium protaetiae</name>
    <dbReference type="NCBI Taxonomy" id="2509458"/>
    <lineage>
        <taxon>Bacteria</taxon>
        <taxon>Bacillati</taxon>
        <taxon>Actinomycetota</taxon>
        <taxon>Actinomycetes</taxon>
        <taxon>Micrococcales</taxon>
        <taxon>Microbacteriaceae</taxon>
        <taxon>Microbacterium</taxon>
    </lineage>
</organism>
<protein>
    <submittedName>
        <fullName evidence="9">Sec-independent protein translocase TatB</fullName>
    </submittedName>
</protein>
<evidence type="ECO:0000256" key="1">
    <source>
        <dbReference type="ARBA" id="ARBA00004167"/>
    </source>
</evidence>
<evidence type="ECO:0000256" key="2">
    <source>
        <dbReference type="ARBA" id="ARBA00022448"/>
    </source>
</evidence>
<keyword evidence="7" id="KW-0472">Membrane</keyword>
<dbReference type="PRINTS" id="PR01506">
    <property type="entry name" value="TATBPROTEIN"/>
</dbReference>
<evidence type="ECO:0000313" key="9">
    <source>
        <dbReference type="EMBL" id="QAY61021.1"/>
    </source>
</evidence>
<dbReference type="OrthoDB" id="3267321at2"/>
<dbReference type="Proteomes" id="UP000293995">
    <property type="component" value="Chromosome"/>
</dbReference>
<keyword evidence="2" id="KW-0813">Transport</keyword>
<keyword evidence="4" id="KW-0653">Protein transport</keyword>
<keyword evidence="10" id="KW-1185">Reference proteome</keyword>
<dbReference type="Pfam" id="PF02416">
    <property type="entry name" value="TatA_B_E"/>
    <property type="match status" value="1"/>
</dbReference>
<gene>
    <name evidence="9" type="ORF">ET475_14170</name>
</gene>
<dbReference type="EMBL" id="CP035494">
    <property type="protein sequence ID" value="QAY61021.1"/>
    <property type="molecule type" value="Genomic_DNA"/>
</dbReference>
<proteinExistence type="predicted"/>
<evidence type="ECO:0000256" key="6">
    <source>
        <dbReference type="ARBA" id="ARBA00023010"/>
    </source>
</evidence>
<sequence length="116" mass="12777">MIFGLTFEKLLVIGVIAALLLGPDRLPKYAEMLARAVKRGRELLGTAKERMQDELGDDVDWRTLDPRQYDPRRIIREALLDDTPARPAAPAAPAPVAAQPEAFRPGTVPPFDSEAT</sequence>
<dbReference type="RefSeq" id="WP_129391622.1">
    <property type="nucleotide sequence ID" value="NZ_CP035494.1"/>
</dbReference>
<feature type="region of interest" description="Disordered" evidence="8">
    <location>
        <begin position="80"/>
        <end position="116"/>
    </location>
</feature>